<dbReference type="RefSeq" id="WP_228353718.1">
    <property type="nucleotide sequence ID" value="NZ_JACEGA010000001.1"/>
</dbReference>
<dbReference type="EMBL" id="JACEGA010000001">
    <property type="protein sequence ID" value="MBB2184124.1"/>
    <property type="molecule type" value="Genomic_DNA"/>
</dbReference>
<gene>
    <name evidence="2" type="ORF">H0486_14680</name>
</gene>
<dbReference type="Proteomes" id="UP000574276">
    <property type="component" value="Unassembled WGS sequence"/>
</dbReference>
<evidence type="ECO:0008006" key="4">
    <source>
        <dbReference type="Google" id="ProtNLM"/>
    </source>
</evidence>
<name>A0A839K2R6_9FIRM</name>
<feature type="transmembrane region" description="Helical" evidence="1">
    <location>
        <begin position="146"/>
        <end position="169"/>
    </location>
</feature>
<comment type="caution">
    <text evidence="2">The sequence shown here is derived from an EMBL/GenBank/DDBJ whole genome shotgun (WGS) entry which is preliminary data.</text>
</comment>
<accession>A0A839K2R6</accession>
<keyword evidence="1" id="KW-0472">Membrane</keyword>
<evidence type="ECO:0000313" key="2">
    <source>
        <dbReference type="EMBL" id="MBB2184124.1"/>
    </source>
</evidence>
<proteinExistence type="predicted"/>
<reference evidence="2 3" key="1">
    <citation type="submission" date="2020-07" db="EMBL/GenBank/DDBJ databases">
        <title>Characterization and genome sequencing of isolate MD1, a novel member within the family Lachnospiraceae.</title>
        <authorList>
            <person name="Rettenmaier R."/>
            <person name="Di Bello L."/>
            <person name="Zinser C."/>
            <person name="Scheitz K."/>
            <person name="Liebl W."/>
            <person name="Zverlov V."/>
        </authorList>
    </citation>
    <scope>NUCLEOTIDE SEQUENCE [LARGE SCALE GENOMIC DNA]</scope>
    <source>
        <strain evidence="2 3">MD1</strain>
    </source>
</reference>
<sequence>MTNQMNKIKSMTVAAMLCAVGIIIPMFSPLKILIEPASFTLASHVAVFIAMFISPAVAISVAAITGVGFFIAGFPMVVVWRALTHIIFATLGALMLKKNGNILLSFKSSIPFALLISLVHAIAEVFVSTIFYFGGTADTTTYIVNVLLLVGVGTVVHSLFDFAIAVAVWKPLQHVISIPANAKIKAR</sequence>
<feature type="transmembrane region" description="Helical" evidence="1">
    <location>
        <begin position="45"/>
        <end position="72"/>
    </location>
</feature>
<keyword evidence="1" id="KW-1133">Transmembrane helix</keyword>
<keyword evidence="3" id="KW-1185">Reference proteome</keyword>
<protein>
    <recommendedName>
        <fullName evidence="4">Niacin transporter</fullName>
    </recommendedName>
</protein>
<keyword evidence="1" id="KW-0812">Transmembrane</keyword>
<feature type="transmembrane region" description="Helical" evidence="1">
    <location>
        <begin position="12"/>
        <end position="33"/>
    </location>
</feature>
<feature type="transmembrane region" description="Helical" evidence="1">
    <location>
        <begin position="108"/>
        <end position="134"/>
    </location>
</feature>
<organism evidence="2 3">
    <name type="scientific">Variimorphobacter saccharofermentans</name>
    <dbReference type="NCBI Taxonomy" id="2755051"/>
    <lineage>
        <taxon>Bacteria</taxon>
        <taxon>Bacillati</taxon>
        <taxon>Bacillota</taxon>
        <taxon>Clostridia</taxon>
        <taxon>Lachnospirales</taxon>
        <taxon>Lachnospiraceae</taxon>
        <taxon>Variimorphobacter</taxon>
    </lineage>
</organism>
<feature type="transmembrane region" description="Helical" evidence="1">
    <location>
        <begin position="78"/>
        <end position="96"/>
    </location>
</feature>
<evidence type="ECO:0000313" key="3">
    <source>
        <dbReference type="Proteomes" id="UP000574276"/>
    </source>
</evidence>
<dbReference type="AlphaFoldDB" id="A0A839K2R6"/>
<dbReference type="Gene3D" id="1.10.1760.20">
    <property type="match status" value="1"/>
</dbReference>
<evidence type="ECO:0000256" key="1">
    <source>
        <dbReference type="SAM" id="Phobius"/>
    </source>
</evidence>